<dbReference type="AlphaFoldDB" id="A0A2J5I1Q4"/>
<dbReference type="PANTHER" id="PTHR46179:SF19">
    <property type="entry name" value="C2H2 FINGER DOMAIN TRANSCRIPTION FACTOR (EUROFUNG)-RELATED"/>
    <property type="match status" value="1"/>
</dbReference>
<feature type="region of interest" description="Disordered" evidence="2">
    <location>
        <begin position="412"/>
        <end position="454"/>
    </location>
</feature>
<feature type="region of interest" description="Disordered" evidence="2">
    <location>
        <begin position="558"/>
        <end position="621"/>
    </location>
</feature>
<gene>
    <name evidence="4" type="ORF">BDW42DRAFT_199964</name>
</gene>
<feature type="compositionally biased region" description="Polar residues" evidence="2">
    <location>
        <begin position="707"/>
        <end position="717"/>
    </location>
</feature>
<accession>A0A2J5I1Q4</accession>
<dbReference type="InterPro" id="IPR013087">
    <property type="entry name" value="Znf_C2H2_type"/>
</dbReference>
<feature type="domain" description="C2H2-type" evidence="3">
    <location>
        <begin position="652"/>
        <end position="682"/>
    </location>
</feature>
<dbReference type="EMBL" id="KZ559516">
    <property type="protein sequence ID" value="PLN83749.1"/>
    <property type="molecule type" value="Genomic_DNA"/>
</dbReference>
<dbReference type="PROSITE" id="PS00028">
    <property type="entry name" value="ZINC_FINGER_C2H2_1"/>
    <property type="match status" value="1"/>
</dbReference>
<feature type="compositionally biased region" description="Low complexity" evidence="2">
    <location>
        <begin position="564"/>
        <end position="574"/>
    </location>
</feature>
<dbReference type="Proteomes" id="UP000235023">
    <property type="component" value="Unassembled WGS sequence"/>
</dbReference>
<feature type="compositionally biased region" description="Low complexity" evidence="2">
    <location>
        <begin position="169"/>
        <end position="211"/>
    </location>
</feature>
<dbReference type="SMART" id="SM00355">
    <property type="entry name" value="ZnF_C2H2"/>
    <property type="match status" value="3"/>
</dbReference>
<feature type="compositionally biased region" description="Low complexity" evidence="2">
    <location>
        <begin position="261"/>
        <end position="278"/>
    </location>
</feature>
<sequence>MFMHPFGRKVPFLNNQDPVCIQDDQLLPEFPSEISAQYVEPQPQPHQLEPPFQYNPDLQFVSPPSSVPSSPDSSPTSSFSYLPNSTAVAGDYTPAVFDGNCFEAPSMTPAPSYDLSFQIPSSVSPSQAYLPQYPQQYLFDNNPMLTQQPVANNPGWDGNMQLLSPARMHQQQQQQQQHNNNNHNVARTPQHSQSSHSRATSATRSAPAGSSYQRSKPLPTPAQTPVQNSFLAPQFQNYDPSSFDVNSNHAGLAVRQAAIDQHQQQQQQQQQHKPQQQVHHQHQSSDHSLAPSVSSVSHNSPVTPQTKLEELDDSSKALVNGETDPFPDIDHWMNEYLRADALLDYANPNSGNMPVGVPKLNRTISDVYQDELYNPALMVTPQVSKQLAGQQNLLTPQYRNVFADRLQAANQDHLTSRSQSPVGSVKRENSPFRQNSPYSAEFGLSGLPRSQMATSVPVPPNGMTAGPGVAEPKTMSPKDALLDFHEPDDAGLPLFPAGTQSDFTPSTQADFNPSTQPDFNLGDALGLRRESSGSFQPSQSFTSMESFPTQYATQPATPQYSFVQQQPQQAQQSAPQPPQAQLPSHPPSTQPQPQDALQQTPNFPASLPTFETTQFEPVGNDVLPSTETPEQMMMIHEDIPRPANTSADSGTYTCTYHGCTMRFPTPAKLQKHKREAHRQTTPGGHLVGRDSASRNSQAGPHKCERINPSTGKPCNSIFSRPYDLTRHEDTIHNARKQKVRCHLCTEEKTFSRNDALTRHMRVVHPEVDWPGKQRRRGRE</sequence>
<feature type="domain" description="C2H2-type" evidence="3">
    <location>
        <begin position="701"/>
        <end position="737"/>
    </location>
</feature>
<feature type="region of interest" description="Disordered" evidence="2">
    <location>
        <begin position="33"/>
        <end position="78"/>
    </location>
</feature>
<feature type="region of interest" description="Disordered" evidence="2">
    <location>
        <begin position="166"/>
        <end position="226"/>
    </location>
</feature>
<feature type="compositionally biased region" description="Low complexity" evidence="2">
    <location>
        <begin position="62"/>
        <end position="78"/>
    </location>
</feature>
<protein>
    <recommendedName>
        <fullName evidence="3">C2H2-type domain-containing protein</fullName>
    </recommendedName>
</protein>
<proteinExistence type="predicted"/>
<feature type="compositionally biased region" description="Low complexity" evidence="2">
    <location>
        <begin position="286"/>
        <end position="304"/>
    </location>
</feature>
<dbReference type="GO" id="GO:0006357">
    <property type="term" value="P:regulation of transcription by RNA polymerase II"/>
    <property type="evidence" value="ECO:0007669"/>
    <property type="project" value="TreeGrafter"/>
</dbReference>
<evidence type="ECO:0000313" key="4">
    <source>
        <dbReference type="EMBL" id="PLN83749.1"/>
    </source>
</evidence>
<dbReference type="PROSITE" id="PS50157">
    <property type="entry name" value="ZINC_FINGER_C2H2_2"/>
    <property type="match status" value="2"/>
</dbReference>
<reference evidence="5" key="1">
    <citation type="submission" date="2017-12" db="EMBL/GenBank/DDBJ databases">
        <authorList>
            <consortium name="DOE Joint Genome Institute"/>
            <person name="Mondo S.J."/>
            <person name="Kjaerbolling I."/>
            <person name="Vesth T.C."/>
            <person name="Frisvad J.C."/>
            <person name="Nybo J.L."/>
            <person name="Theobald S."/>
            <person name="Kuo A."/>
            <person name="Bowyer P."/>
            <person name="Matsuda Y."/>
            <person name="Lyhne E.K."/>
            <person name="Kogle M.E."/>
            <person name="Clum A."/>
            <person name="Lipzen A."/>
            <person name="Salamov A."/>
            <person name="Ngan C.Y."/>
            <person name="Daum C."/>
            <person name="Chiniquy J."/>
            <person name="Barry K."/>
            <person name="LaButti K."/>
            <person name="Haridas S."/>
            <person name="Simmons B.A."/>
            <person name="Magnuson J.K."/>
            <person name="Mortensen U.H."/>
            <person name="Larsen T.O."/>
            <person name="Grigoriev I.V."/>
            <person name="Baker S.E."/>
            <person name="Andersen M.R."/>
            <person name="Nordberg H.P."/>
            <person name="Cantor M.N."/>
            <person name="Hua S.X."/>
        </authorList>
    </citation>
    <scope>NUCLEOTIDE SEQUENCE [LARGE SCALE GENOMIC DNA]</scope>
    <source>
        <strain evidence="5">IBT 19404</strain>
    </source>
</reference>
<feature type="region of interest" description="Disordered" evidence="2">
    <location>
        <begin position="257"/>
        <end position="327"/>
    </location>
</feature>
<organism evidence="4 5">
    <name type="scientific">Aspergillus taichungensis</name>
    <dbReference type="NCBI Taxonomy" id="482145"/>
    <lineage>
        <taxon>Eukaryota</taxon>
        <taxon>Fungi</taxon>
        <taxon>Dikarya</taxon>
        <taxon>Ascomycota</taxon>
        <taxon>Pezizomycotina</taxon>
        <taxon>Eurotiomycetes</taxon>
        <taxon>Eurotiomycetidae</taxon>
        <taxon>Eurotiales</taxon>
        <taxon>Aspergillaceae</taxon>
        <taxon>Aspergillus</taxon>
        <taxon>Aspergillus subgen. Circumdati</taxon>
    </lineage>
</organism>
<feature type="compositionally biased region" description="Polar residues" evidence="2">
    <location>
        <begin position="595"/>
        <end position="615"/>
    </location>
</feature>
<evidence type="ECO:0000256" key="2">
    <source>
        <dbReference type="SAM" id="MobiDB-lite"/>
    </source>
</evidence>
<keyword evidence="1" id="KW-0479">Metal-binding</keyword>
<feature type="compositionally biased region" description="Polar residues" evidence="2">
    <location>
        <begin position="499"/>
        <end position="518"/>
    </location>
</feature>
<dbReference type="GO" id="GO:0008270">
    <property type="term" value="F:zinc ion binding"/>
    <property type="evidence" value="ECO:0007669"/>
    <property type="project" value="UniProtKB-KW"/>
</dbReference>
<dbReference type="InterPro" id="IPR051061">
    <property type="entry name" value="Zinc_finger_trans_reg"/>
</dbReference>
<feature type="compositionally biased region" description="Polar residues" evidence="2">
    <location>
        <begin position="532"/>
        <end position="546"/>
    </location>
</feature>
<name>A0A2J5I1Q4_9EURO</name>
<dbReference type="Pfam" id="PF00096">
    <property type="entry name" value="zf-C2H2"/>
    <property type="match status" value="1"/>
</dbReference>
<evidence type="ECO:0000259" key="3">
    <source>
        <dbReference type="PROSITE" id="PS50157"/>
    </source>
</evidence>
<dbReference type="Gene3D" id="3.30.160.60">
    <property type="entry name" value="Classic Zinc Finger"/>
    <property type="match status" value="2"/>
</dbReference>
<feature type="region of interest" description="Disordered" evidence="2">
    <location>
        <begin position="675"/>
        <end position="717"/>
    </location>
</feature>
<feature type="compositionally biased region" description="Polar residues" evidence="2">
    <location>
        <begin position="412"/>
        <end position="422"/>
    </location>
</feature>
<feature type="compositionally biased region" description="Pro residues" evidence="2">
    <location>
        <begin position="575"/>
        <end position="590"/>
    </location>
</feature>
<dbReference type="OrthoDB" id="7295497at2759"/>
<dbReference type="GO" id="GO:0005634">
    <property type="term" value="C:nucleus"/>
    <property type="evidence" value="ECO:0007669"/>
    <property type="project" value="TreeGrafter"/>
</dbReference>
<dbReference type="InterPro" id="IPR036236">
    <property type="entry name" value="Znf_C2H2_sf"/>
</dbReference>
<dbReference type="SUPFAM" id="SSF57667">
    <property type="entry name" value="beta-beta-alpha zinc fingers"/>
    <property type="match status" value="1"/>
</dbReference>
<keyword evidence="1" id="KW-0863">Zinc-finger</keyword>
<evidence type="ECO:0000313" key="5">
    <source>
        <dbReference type="Proteomes" id="UP000235023"/>
    </source>
</evidence>
<keyword evidence="1" id="KW-0862">Zinc</keyword>
<dbReference type="PANTHER" id="PTHR46179">
    <property type="entry name" value="ZINC FINGER PROTEIN"/>
    <property type="match status" value="1"/>
</dbReference>
<evidence type="ECO:0000256" key="1">
    <source>
        <dbReference type="PROSITE-ProRule" id="PRU00042"/>
    </source>
</evidence>
<feature type="region of interest" description="Disordered" evidence="2">
    <location>
        <begin position="499"/>
        <end position="546"/>
    </location>
</feature>
<keyword evidence="5" id="KW-1185">Reference proteome</keyword>